<dbReference type="RefSeq" id="WP_078711574.1">
    <property type="nucleotide sequence ID" value="NZ_FUWY01000002.1"/>
</dbReference>
<keyword evidence="2" id="KW-0812">Transmembrane</keyword>
<feature type="coiled-coil region" evidence="1">
    <location>
        <begin position="203"/>
        <end position="230"/>
    </location>
</feature>
<proteinExistence type="predicted"/>
<protein>
    <submittedName>
        <fullName evidence="3">Uncharacterized membrane protein</fullName>
    </submittedName>
</protein>
<dbReference type="InterPro" id="IPR010540">
    <property type="entry name" value="CmpB_TMEM229"/>
</dbReference>
<gene>
    <name evidence="3" type="ORF">SAMN02745191_1167</name>
</gene>
<feature type="transmembrane region" description="Helical" evidence="2">
    <location>
        <begin position="38"/>
        <end position="59"/>
    </location>
</feature>
<keyword evidence="2" id="KW-0472">Membrane</keyword>
<dbReference type="EMBL" id="FUWY01000002">
    <property type="protein sequence ID" value="SJZ61382.1"/>
    <property type="molecule type" value="Genomic_DNA"/>
</dbReference>
<keyword evidence="1" id="KW-0175">Coiled coil</keyword>
<dbReference type="STRING" id="118967.SAMN02745191_1167"/>
<evidence type="ECO:0000256" key="2">
    <source>
        <dbReference type="SAM" id="Phobius"/>
    </source>
</evidence>
<sequence>MDLFIVNHIWYFFIYAFLGWCAEVMFHTIITGKWVNRGFLNGPLCPIYGFGMMLILLALDPLKNNIVLLFVGAVLLTSGLEFLTGWVLKNLFHLTWWDYSKRPFNLGGYICLEFSLMWGVGGVIIVKLIQPLVQQFVQSIPYVVSLIFLAIFIIILLLDFMATVATLIGLEKDVRELEKVGLGIRNLSDSLSHELSDVARITDSKVESTRQELQDKLESLEKQSVLLKKHLFEKRFLGSHRLFNSLPKLYFTKHHEIIMQLKEEFNKILHDSNK</sequence>
<evidence type="ECO:0000313" key="3">
    <source>
        <dbReference type="EMBL" id="SJZ61382.1"/>
    </source>
</evidence>
<evidence type="ECO:0000256" key="1">
    <source>
        <dbReference type="SAM" id="Coils"/>
    </source>
</evidence>
<feature type="transmembrane region" description="Helical" evidence="2">
    <location>
        <begin position="6"/>
        <end position="26"/>
    </location>
</feature>
<dbReference type="Pfam" id="PF06541">
    <property type="entry name" value="ABC_trans_CmpB"/>
    <property type="match status" value="1"/>
</dbReference>
<keyword evidence="4" id="KW-1185">Reference proteome</keyword>
<name>A0A1T4M357_9FIRM</name>
<keyword evidence="2" id="KW-1133">Transmembrane helix</keyword>
<dbReference type="Proteomes" id="UP000243297">
    <property type="component" value="Unassembled WGS sequence"/>
</dbReference>
<dbReference type="AlphaFoldDB" id="A0A1T4M357"/>
<feature type="transmembrane region" description="Helical" evidence="2">
    <location>
        <begin position="65"/>
        <end position="88"/>
    </location>
</feature>
<evidence type="ECO:0000313" key="4">
    <source>
        <dbReference type="Proteomes" id="UP000243297"/>
    </source>
</evidence>
<organism evidence="3 4">
    <name type="scientific">Anaerorhabdus furcosa</name>
    <dbReference type="NCBI Taxonomy" id="118967"/>
    <lineage>
        <taxon>Bacteria</taxon>
        <taxon>Bacillati</taxon>
        <taxon>Bacillota</taxon>
        <taxon>Erysipelotrichia</taxon>
        <taxon>Erysipelotrichales</taxon>
        <taxon>Erysipelotrichaceae</taxon>
        <taxon>Anaerorhabdus</taxon>
    </lineage>
</organism>
<feature type="transmembrane region" description="Helical" evidence="2">
    <location>
        <begin position="109"/>
        <end position="130"/>
    </location>
</feature>
<accession>A0A1T4M357</accession>
<dbReference type="OrthoDB" id="9789229at2"/>
<feature type="transmembrane region" description="Helical" evidence="2">
    <location>
        <begin position="142"/>
        <end position="170"/>
    </location>
</feature>
<reference evidence="4" key="1">
    <citation type="submission" date="2017-02" db="EMBL/GenBank/DDBJ databases">
        <authorList>
            <person name="Varghese N."/>
            <person name="Submissions S."/>
        </authorList>
    </citation>
    <scope>NUCLEOTIDE SEQUENCE [LARGE SCALE GENOMIC DNA]</scope>
    <source>
        <strain evidence="4">ATCC 25662</strain>
    </source>
</reference>